<feature type="non-terminal residue" evidence="1">
    <location>
        <position position="145"/>
    </location>
</feature>
<organism evidence="1 2">
    <name type="scientific">Tetraparma gracilis</name>
    <dbReference type="NCBI Taxonomy" id="2962635"/>
    <lineage>
        <taxon>Eukaryota</taxon>
        <taxon>Sar</taxon>
        <taxon>Stramenopiles</taxon>
        <taxon>Ochrophyta</taxon>
        <taxon>Bolidophyceae</taxon>
        <taxon>Parmales</taxon>
        <taxon>Triparmaceae</taxon>
        <taxon>Tetraparma</taxon>
    </lineage>
</organism>
<comment type="caution">
    <text evidence="1">The sequence shown here is derived from an EMBL/GenBank/DDBJ whole genome shotgun (WGS) entry which is preliminary data.</text>
</comment>
<name>A0ABQ6MLS0_9STRA</name>
<proteinExistence type="predicted"/>
<reference evidence="1 2" key="1">
    <citation type="journal article" date="2023" name="Commun. Biol.">
        <title>Genome analysis of Parmales, the sister group of diatoms, reveals the evolutionary specialization of diatoms from phago-mixotrophs to photoautotrophs.</title>
        <authorList>
            <person name="Ban H."/>
            <person name="Sato S."/>
            <person name="Yoshikawa S."/>
            <person name="Yamada K."/>
            <person name="Nakamura Y."/>
            <person name="Ichinomiya M."/>
            <person name="Sato N."/>
            <person name="Blanc-Mathieu R."/>
            <person name="Endo H."/>
            <person name="Kuwata A."/>
            <person name="Ogata H."/>
        </authorList>
    </citation>
    <scope>NUCLEOTIDE SEQUENCE [LARGE SCALE GENOMIC DNA]</scope>
</reference>
<sequence>MTWGNAHSDLDSYLVVPAESKSDPKCQIDYGSKTCGNIYSDVASSAVLDVDDTNDYGPETITIKNPHPGTYSYFIHIYAGNGKCWDTSGIKAQIEVWSGEAGGLISSYTQPIENPEYPDSCGETPEDTCHQAWHVLDCTWQSSGS</sequence>
<evidence type="ECO:0000313" key="2">
    <source>
        <dbReference type="Proteomes" id="UP001165060"/>
    </source>
</evidence>
<dbReference type="Proteomes" id="UP001165060">
    <property type="component" value="Unassembled WGS sequence"/>
</dbReference>
<accession>A0ABQ6MLS0</accession>
<evidence type="ECO:0000313" key="1">
    <source>
        <dbReference type="EMBL" id="GMI28156.1"/>
    </source>
</evidence>
<protein>
    <submittedName>
        <fullName evidence="1">Uncharacterized protein</fullName>
    </submittedName>
</protein>
<dbReference type="EMBL" id="BRYB01002955">
    <property type="protein sequence ID" value="GMI28156.1"/>
    <property type="molecule type" value="Genomic_DNA"/>
</dbReference>
<keyword evidence="2" id="KW-1185">Reference proteome</keyword>
<gene>
    <name evidence="1" type="ORF">TeGR_g9043</name>
</gene>